<dbReference type="AlphaFoldDB" id="A0AAU9KDM0"/>
<keyword evidence="2" id="KW-1185">Reference proteome</keyword>
<organism evidence="1 2">
    <name type="scientific">Blepharisma stoltei</name>
    <dbReference type="NCBI Taxonomy" id="1481888"/>
    <lineage>
        <taxon>Eukaryota</taxon>
        <taxon>Sar</taxon>
        <taxon>Alveolata</taxon>
        <taxon>Ciliophora</taxon>
        <taxon>Postciliodesmatophora</taxon>
        <taxon>Heterotrichea</taxon>
        <taxon>Heterotrichida</taxon>
        <taxon>Blepharismidae</taxon>
        <taxon>Blepharisma</taxon>
    </lineage>
</organism>
<evidence type="ECO:0008006" key="3">
    <source>
        <dbReference type="Google" id="ProtNLM"/>
    </source>
</evidence>
<gene>
    <name evidence="1" type="ORF">BSTOLATCC_MIC53372</name>
</gene>
<proteinExistence type="predicted"/>
<evidence type="ECO:0000313" key="1">
    <source>
        <dbReference type="EMBL" id="CAG9331297.1"/>
    </source>
</evidence>
<evidence type="ECO:0000313" key="2">
    <source>
        <dbReference type="Proteomes" id="UP001162131"/>
    </source>
</evidence>
<dbReference type="EMBL" id="CAJZBQ010000053">
    <property type="protein sequence ID" value="CAG9331297.1"/>
    <property type="molecule type" value="Genomic_DNA"/>
</dbReference>
<reference evidence="1" key="1">
    <citation type="submission" date="2021-09" db="EMBL/GenBank/DDBJ databases">
        <authorList>
            <consortium name="AG Swart"/>
            <person name="Singh M."/>
            <person name="Singh A."/>
            <person name="Seah K."/>
            <person name="Emmerich C."/>
        </authorList>
    </citation>
    <scope>NUCLEOTIDE SEQUENCE</scope>
    <source>
        <strain evidence="1">ATCC30299</strain>
    </source>
</reference>
<protein>
    <recommendedName>
        <fullName evidence="3">LRAT domain-containing protein</fullName>
    </recommendedName>
</protein>
<sequence length="183" mass="21172">MGGTLEGTKRQDAHILAFAESNGEGIVLVEQYWKYKKDITGALFGVKHGYLVTTTQSGARSKWDIIWHPARGNLIRKIKYSPVIDDEYHAWQRTKVEPNLTEKDLEKLIRESNLNYDVMNYNCWHHSNSLYSHITGEITSDHPHAWVLNSWKSLLGWFYNHEEATRVNKRISEAILRAMFGGI</sequence>
<dbReference type="Proteomes" id="UP001162131">
    <property type="component" value="Unassembled WGS sequence"/>
</dbReference>
<accession>A0AAU9KDM0</accession>
<name>A0AAU9KDM0_9CILI</name>
<comment type="caution">
    <text evidence="1">The sequence shown here is derived from an EMBL/GenBank/DDBJ whole genome shotgun (WGS) entry which is preliminary data.</text>
</comment>